<sequence length="180" mass="20650">MPVAEKYSHTTEEIYALPEGKRAELIDGQIYDMAPPGRIHQELVQQLSRTIGNYIADHKGTCKVYPAPFAVFLNQDDKTYVEPDISVICDNGKLDDRGCNGAPDWVIEIVSQSSQRMDYLTKLFKYRTAGVREYWIVNPMKCTVLVYLFGENEDSTQYLFEDEIPVGIYPDFTMRISEFV</sequence>
<organism evidence="2 3">
    <name type="scientific">Roseburia faecis</name>
    <dbReference type="NCBI Taxonomy" id="301302"/>
    <lineage>
        <taxon>Bacteria</taxon>
        <taxon>Bacillati</taxon>
        <taxon>Bacillota</taxon>
        <taxon>Clostridia</taxon>
        <taxon>Lachnospirales</taxon>
        <taxon>Lachnospiraceae</taxon>
        <taxon>Roseburia</taxon>
    </lineage>
</organism>
<name>A0A173R4X2_9FIRM</name>
<dbReference type="AlphaFoldDB" id="A0A173R4X2"/>
<dbReference type="Proteomes" id="UP000095495">
    <property type="component" value="Unassembled WGS sequence"/>
</dbReference>
<dbReference type="PANTHER" id="PTHR34107:SF4">
    <property type="entry name" value="SLL1222 PROTEIN"/>
    <property type="match status" value="1"/>
</dbReference>
<dbReference type="RefSeq" id="WP_055260876.1">
    <property type="nucleotide sequence ID" value="NZ_CYXV01000001.1"/>
</dbReference>
<accession>A0A173R4X2</accession>
<dbReference type="EMBL" id="CYXV01000001">
    <property type="protein sequence ID" value="CUM72806.1"/>
    <property type="molecule type" value="Genomic_DNA"/>
</dbReference>
<evidence type="ECO:0000313" key="3">
    <source>
        <dbReference type="Proteomes" id="UP000095495"/>
    </source>
</evidence>
<gene>
    <name evidence="2" type="ORF">ERS852420_00293</name>
</gene>
<dbReference type="InterPro" id="IPR012296">
    <property type="entry name" value="Nuclease_put_TT1808"/>
</dbReference>
<dbReference type="Gene3D" id="3.90.1570.10">
    <property type="entry name" value="tt1808, chain A"/>
    <property type="match status" value="1"/>
</dbReference>
<evidence type="ECO:0000313" key="2">
    <source>
        <dbReference type="EMBL" id="CUM72806.1"/>
    </source>
</evidence>
<dbReference type="PANTHER" id="PTHR34107">
    <property type="entry name" value="SLL0198 PROTEIN-RELATED"/>
    <property type="match status" value="1"/>
</dbReference>
<evidence type="ECO:0000259" key="1">
    <source>
        <dbReference type="Pfam" id="PF05685"/>
    </source>
</evidence>
<dbReference type="InterPro" id="IPR008538">
    <property type="entry name" value="Uma2"/>
</dbReference>
<dbReference type="SUPFAM" id="SSF52980">
    <property type="entry name" value="Restriction endonuclease-like"/>
    <property type="match status" value="1"/>
</dbReference>
<feature type="domain" description="Putative restriction endonuclease" evidence="1">
    <location>
        <begin position="12"/>
        <end position="152"/>
    </location>
</feature>
<dbReference type="Pfam" id="PF05685">
    <property type="entry name" value="Uma2"/>
    <property type="match status" value="1"/>
</dbReference>
<proteinExistence type="predicted"/>
<protein>
    <submittedName>
        <fullName evidence="2">Uncharacterized protein conserved in cyanobacteria</fullName>
    </submittedName>
</protein>
<dbReference type="InterPro" id="IPR011335">
    <property type="entry name" value="Restrct_endonuc-II-like"/>
</dbReference>
<dbReference type="CDD" id="cd06260">
    <property type="entry name" value="DUF820-like"/>
    <property type="match status" value="1"/>
</dbReference>
<reference evidence="2 3" key="1">
    <citation type="submission" date="2015-09" db="EMBL/GenBank/DDBJ databases">
        <authorList>
            <consortium name="Pathogen Informatics"/>
        </authorList>
    </citation>
    <scope>NUCLEOTIDE SEQUENCE [LARGE SCALE GENOMIC DNA]</scope>
    <source>
        <strain evidence="2 3">2789STDY5608863</strain>
    </source>
</reference>